<dbReference type="Proteomes" id="UP000030764">
    <property type="component" value="Unassembled WGS sequence"/>
</dbReference>
<sequence>MAAKLRAAWTNNMSSTNLCARNVKGVVANAATSNWWHKRRMAPSPSYLWKKAFTHQFPTADISLKRSLRRGLPFCNGDPVYGHSWIHSRSVNGAAPTAIPMWKCSV</sequence>
<organism evidence="1 3">
    <name type="scientific">Trichuris suis</name>
    <name type="common">pig whipworm</name>
    <dbReference type="NCBI Taxonomy" id="68888"/>
    <lineage>
        <taxon>Eukaryota</taxon>
        <taxon>Metazoa</taxon>
        <taxon>Ecdysozoa</taxon>
        <taxon>Nematoda</taxon>
        <taxon>Enoplea</taxon>
        <taxon>Dorylaimia</taxon>
        <taxon>Trichinellida</taxon>
        <taxon>Trichuridae</taxon>
        <taxon>Trichuris</taxon>
    </lineage>
</organism>
<protein>
    <submittedName>
        <fullName evidence="1">Uncharacterized protein</fullName>
    </submittedName>
</protein>
<dbReference type="EMBL" id="KL363257">
    <property type="protein sequence ID" value="KFD50169.1"/>
    <property type="molecule type" value="Genomic_DNA"/>
</dbReference>
<reference evidence="1 3" key="1">
    <citation type="journal article" date="2014" name="Nat. Genet.">
        <title>Genome and transcriptome of the porcine whipworm Trichuris suis.</title>
        <authorList>
            <person name="Jex A.R."/>
            <person name="Nejsum P."/>
            <person name="Schwarz E.M."/>
            <person name="Hu L."/>
            <person name="Young N.D."/>
            <person name="Hall R.S."/>
            <person name="Korhonen P.K."/>
            <person name="Liao S."/>
            <person name="Thamsborg S."/>
            <person name="Xia J."/>
            <person name="Xu P."/>
            <person name="Wang S."/>
            <person name="Scheerlinck J.P."/>
            <person name="Hofmann A."/>
            <person name="Sternberg P.W."/>
            <person name="Wang J."/>
            <person name="Gasser R.B."/>
        </authorList>
    </citation>
    <scope>NUCLEOTIDE SEQUENCE [LARGE SCALE GENOMIC DNA]</scope>
    <source>
        <strain evidence="2">DCEP-RM93F</strain>
        <strain evidence="1">DCEP-RM93M</strain>
    </source>
</reference>
<accession>A0A085LYX3</accession>
<name>A0A085LYX3_9BILA</name>
<dbReference type="Proteomes" id="UP000030758">
    <property type="component" value="Unassembled WGS sequence"/>
</dbReference>
<dbReference type="EMBL" id="KL367488">
    <property type="protein sequence ID" value="KFD70431.1"/>
    <property type="molecule type" value="Genomic_DNA"/>
</dbReference>
<gene>
    <name evidence="1" type="ORF">M513_08914</name>
    <name evidence="2" type="ORF">M514_08914</name>
</gene>
<feature type="non-terminal residue" evidence="1">
    <location>
        <position position="106"/>
    </location>
</feature>
<keyword evidence="3" id="KW-1185">Reference proteome</keyword>
<dbReference type="AlphaFoldDB" id="A0A085LYX3"/>
<evidence type="ECO:0000313" key="3">
    <source>
        <dbReference type="Proteomes" id="UP000030764"/>
    </source>
</evidence>
<evidence type="ECO:0000313" key="1">
    <source>
        <dbReference type="EMBL" id="KFD50169.1"/>
    </source>
</evidence>
<evidence type="ECO:0000313" key="2">
    <source>
        <dbReference type="EMBL" id="KFD70431.1"/>
    </source>
</evidence>
<proteinExistence type="predicted"/>